<evidence type="ECO:0000313" key="4">
    <source>
        <dbReference type="Proteomes" id="UP000504629"/>
    </source>
</evidence>
<feature type="transmembrane region" description="Helical" evidence="1">
    <location>
        <begin position="577"/>
        <end position="599"/>
    </location>
</feature>
<feature type="domain" description="Acyltransferase 3" evidence="3">
    <location>
        <begin position="212"/>
        <end position="558"/>
    </location>
</feature>
<feature type="transmembrane region" description="Helical" evidence="1">
    <location>
        <begin position="543"/>
        <end position="565"/>
    </location>
</feature>
<evidence type="ECO:0000259" key="3">
    <source>
        <dbReference type="Pfam" id="PF01757"/>
    </source>
</evidence>
<dbReference type="InterPro" id="IPR052728">
    <property type="entry name" value="O2_lipid_transport_reg"/>
</dbReference>
<feature type="transmembrane region" description="Helical" evidence="1">
    <location>
        <begin position="472"/>
        <end position="494"/>
    </location>
</feature>
<dbReference type="GO" id="GO:0016747">
    <property type="term" value="F:acyltransferase activity, transferring groups other than amino-acyl groups"/>
    <property type="evidence" value="ECO:0007669"/>
    <property type="project" value="InterPro"/>
</dbReference>
<feature type="transmembrane region" description="Helical" evidence="1">
    <location>
        <begin position="388"/>
        <end position="408"/>
    </location>
</feature>
<keyword evidence="1" id="KW-0472">Membrane</keyword>
<organism evidence="4 5">
    <name type="scientific">Bombyx mandarina</name>
    <name type="common">Wild silk moth</name>
    <name type="synonym">Wild silkworm</name>
    <dbReference type="NCBI Taxonomy" id="7092"/>
    <lineage>
        <taxon>Eukaryota</taxon>
        <taxon>Metazoa</taxon>
        <taxon>Ecdysozoa</taxon>
        <taxon>Arthropoda</taxon>
        <taxon>Hexapoda</taxon>
        <taxon>Insecta</taxon>
        <taxon>Pterygota</taxon>
        <taxon>Neoptera</taxon>
        <taxon>Endopterygota</taxon>
        <taxon>Lepidoptera</taxon>
        <taxon>Glossata</taxon>
        <taxon>Ditrysia</taxon>
        <taxon>Bombycoidea</taxon>
        <taxon>Bombycidae</taxon>
        <taxon>Bombycinae</taxon>
        <taxon>Bombyx</taxon>
    </lineage>
</organism>
<evidence type="ECO:0000313" key="5">
    <source>
        <dbReference type="RefSeq" id="XP_028043287.1"/>
    </source>
</evidence>
<proteinExistence type="predicted"/>
<sequence length="612" mass="70716">MNHYNAICVCLCVLFGIVMSASEFTDEEYYHLPDLYHLDDYTKCLSQKQGLYCLGTFELSPAEEQSPVFDLIKVYSENPHHFNRTIIQRGWCVSSRSLRTEGEPVRRFTKCGQDWARSRGMNARLLKLEYCRTHDEAKTPNASDLPERVFLCAIICILIFNVIGTAYDLWKGNEENKNKILMAWSIPSNWSRLTSSLSNEDPRLSCLAPFQGARVIVMALVLWGHVFFSHALVYLQNPRDYEKSLHGVIGTLVYNGTSIVQMFVIFSNFLCAYNLLLPSNKKPLTLSMFPKQIVKRYSRITPMNLLLVGYGATWWVHSRDGAIWPVLVGNEKIFCEQKFWSHALYINNFYMPENVCFIQTWFLAVDMQLHILALILTLCLAKHRRHALRILGSLFVLSCAGLSLMVYLNNYSTLLQIAEPDNARTMLRNKPSFYEMYVNPFNSLPACLMGLFLAHLLYELQENGYKFHECKWLKYSHALMIPLYILWLFCGIYFRELKSNIDTALFIGLDRLLFCSIFAVKLMGFTTIQSRARKFFSWRGWDVFARMSLSVMMIHWVVNVTIVAARPTRTFTSFIDVSIDAAATIVFTYIMAAPATILVEMPMQRFLDNFTR</sequence>
<dbReference type="GeneID" id="114252827"/>
<feature type="transmembrane region" description="Helical" evidence="1">
    <location>
        <begin position="358"/>
        <end position="381"/>
    </location>
</feature>
<feature type="chain" id="PRO_5027055319" evidence="2">
    <location>
        <begin position="21"/>
        <end position="612"/>
    </location>
</feature>
<keyword evidence="2" id="KW-0732">Signal</keyword>
<gene>
    <name evidence="5" type="primary">LOC114252827</name>
</gene>
<dbReference type="Pfam" id="PF01757">
    <property type="entry name" value="Acyl_transf_3"/>
    <property type="match status" value="1"/>
</dbReference>
<name>A0A6J2KQP9_BOMMA</name>
<keyword evidence="1" id="KW-0812">Transmembrane</keyword>
<feature type="transmembrane region" description="Helical" evidence="1">
    <location>
        <begin position="213"/>
        <end position="233"/>
    </location>
</feature>
<feature type="transmembrane region" description="Helical" evidence="1">
    <location>
        <begin position="297"/>
        <end position="317"/>
    </location>
</feature>
<dbReference type="AlphaFoldDB" id="A0A6J2KQP9"/>
<keyword evidence="4" id="KW-1185">Reference proteome</keyword>
<dbReference type="PANTHER" id="PTHR11161">
    <property type="entry name" value="O-ACYLTRANSFERASE"/>
    <property type="match status" value="1"/>
</dbReference>
<dbReference type="OrthoDB" id="6418646at2759"/>
<dbReference type="KEGG" id="bman:114252827"/>
<protein>
    <submittedName>
        <fullName evidence="5">Nose resistant to fluoxetine protein 6-like</fullName>
    </submittedName>
</protein>
<feature type="transmembrane region" description="Helical" evidence="1">
    <location>
        <begin position="253"/>
        <end position="276"/>
    </location>
</feature>
<dbReference type="RefSeq" id="XP_028043287.1">
    <property type="nucleotide sequence ID" value="XM_028187486.1"/>
</dbReference>
<feature type="signal peptide" evidence="2">
    <location>
        <begin position="1"/>
        <end position="20"/>
    </location>
</feature>
<keyword evidence="1" id="KW-1133">Transmembrane helix</keyword>
<dbReference type="InterPro" id="IPR002656">
    <property type="entry name" value="Acyl_transf_3_dom"/>
</dbReference>
<dbReference type="PANTHER" id="PTHR11161:SF22">
    <property type="entry name" value="ACYLTRANSFERASE 3 DOMAIN-CONTAINING PROTEIN-RELATED"/>
    <property type="match status" value="1"/>
</dbReference>
<evidence type="ECO:0000256" key="1">
    <source>
        <dbReference type="SAM" id="Phobius"/>
    </source>
</evidence>
<feature type="transmembrane region" description="Helical" evidence="1">
    <location>
        <begin position="500"/>
        <end position="522"/>
    </location>
</feature>
<feature type="transmembrane region" description="Helical" evidence="1">
    <location>
        <begin position="148"/>
        <end position="170"/>
    </location>
</feature>
<evidence type="ECO:0000256" key="2">
    <source>
        <dbReference type="SAM" id="SignalP"/>
    </source>
</evidence>
<reference evidence="5" key="1">
    <citation type="submission" date="2025-08" db="UniProtKB">
        <authorList>
            <consortium name="RefSeq"/>
        </authorList>
    </citation>
    <scope>IDENTIFICATION</scope>
    <source>
        <tissue evidence="5">Silk gland</tissue>
    </source>
</reference>
<dbReference type="Proteomes" id="UP000504629">
    <property type="component" value="Unplaced"/>
</dbReference>
<accession>A0A6J2KQP9</accession>